<accession>A0A3G9IZW1</accession>
<dbReference type="Pfam" id="PF00395">
    <property type="entry name" value="SLH"/>
    <property type="match status" value="1"/>
</dbReference>
<name>A0A3G9IZW1_9BACL</name>
<evidence type="ECO:0000259" key="1">
    <source>
        <dbReference type="Pfam" id="PF00395"/>
    </source>
</evidence>
<dbReference type="Proteomes" id="UP000275368">
    <property type="component" value="Chromosome"/>
</dbReference>
<evidence type="ECO:0000313" key="3">
    <source>
        <dbReference type="Proteomes" id="UP000275368"/>
    </source>
</evidence>
<organism evidence="2 3">
    <name type="scientific">Paenibacillus baekrokdamisoli</name>
    <dbReference type="NCBI Taxonomy" id="1712516"/>
    <lineage>
        <taxon>Bacteria</taxon>
        <taxon>Bacillati</taxon>
        <taxon>Bacillota</taxon>
        <taxon>Bacilli</taxon>
        <taxon>Bacillales</taxon>
        <taxon>Paenibacillaceae</taxon>
        <taxon>Paenibacillus</taxon>
    </lineage>
</organism>
<dbReference type="RefSeq" id="WP_164523037.1">
    <property type="nucleotide sequence ID" value="NZ_AP019308.1"/>
</dbReference>
<keyword evidence="3" id="KW-1185">Reference proteome</keyword>
<feature type="domain" description="SLH" evidence="1">
    <location>
        <begin position="28"/>
        <end position="59"/>
    </location>
</feature>
<proteinExistence type="predicted"/>
<reference evidence="2 3" key="1">
    <citation type="submission" date="2018-11" db="EMBL/GenBank/DDBJ databases">
        <title>Complete genome sequence of Paenibacillus baekrokdamisoli strain KCTC 33723.</title>
        <authorList>
            <person name="Kang S.W."/>
            <person name="Lee K.C."/>
            <person name="Kim K.K."/>
            <person name="Kim J.S."/>
            <person name="Kim D.S."/>
            <person name="Ko S.H."/>
            <person name="Yang S.H."/>
            <person name="Lee J.S."/>
        </authorList>
    </citation>
    <scope>NUCLEOTIDE SEQUENCE [LARGE SCALE GENOMIC DNA]</scope>
    <source>
        <strain evidence="2 3">KCTC 33723</strain>
    </source>
</reference>
<dbReference type="KEGG" id="pbk:Back11_58320"/>
<dbReference type="EMBL" id="AP019308">
    <property type="protein sequence ID" value="BBH24487.1"/>
    <property type="molecule type" value="Genomic_DNA"/>
</dbReference>
<gene>
    <name evidence="2" type="ORF">Back11_58320</name>
</gene>
<sequence length="67" mass="7533">MLNKLTASSVFKGVLAPSRALFLFVQQFKDVSEAYWAKDVIDSLAQLGVVKGFEDQTYKDVSTTRWS</sequence>
<dbReference type="AlphaFoldDB" id="A0A3G9IZW1"/>
<evidence type="ECO:0000313" key="2">
    <source>
        <dbReference type="EMBL" id="BBH24487.1"/>
    </source>
</evidence>
<protein>
    <recommendedName>
        <fullName evidence="1">SLH domain-containing protein</fullName>
    </recommendedName>
</protein>
<dbReference type="InterPro" id="IPR001119">
    <property type="entry name" value="SLH_dom"/>
</dbReference>